<reference evidence="1" key="1">
    <citation type="submission" date="2015-11" db="EMBL/GenBank/DDBJ databases">
        <title>De novo transcriptome assembly of four potential Pierce s Disease insect vectors from Arizona vineyards.</title>
        <authorList>
            <person name="Tassone E.E."/>
        </authorList>
    </citation>
    <scope>NUCLEOTIDE SEQUENCE</scope>
</reference>
<gene>
    <name evidence="1" type="ORF">g.4067</name>
</gene>
<sequence>VEQTNLASVITTETQTASTETMVHASVEQTNLASVITTETQTASTETMVHASVEQTNLAIVIATETQTASTETMVHVSVEKTNLVSVIPTENPSASTVTTTPMSVEKTIIENAAVPHDFNWTLAQLEISDKKVHYTISIGARKVLFYLDRVWYITDGINIWGFYSHLCTIHGP</sequence>
<dbReference type="EMBL" id="GEBQ01029996">
    <property type="protein sequence ID" value="JAT09981.1"/>
    <property type="molecule type" value="Transcribed_RNA"/>
</dbReference>
<name>A0A1B6KEW7_9HEMI</name>
<proteinExistence type="predicted"/>
<evidence type="ECO:0000313" key="1">
    <source>
        <dbReference type="EMBL" id="JAT09981.1"/>
    </source>
</evidence>
<protein>
    <submittedName>
        <fullName evidence="1">Uncharacterized protein</fullName>
    </submittedName>
</protein>
<organism evidence="1">
    <name type="scientific">Graphocephala atropunctata</name>
    <dbReference type="NCBI Taxonomy" id="36148"/>
    <lineage>
        <taxon>Eukaryota</taxon>
        <taxon>Metazoa</taxon>
        <taxon>Ecdysozoa</taxon>
        <taxon>Arthropoda</taxon>
        <taxon>Hexapoda</taxon>
        <taxon>Insecta</taxon>
        <taxon>Pterygota</taxon>
        <taxon>Neoptera</taxon>
        <taxon>Paraneoptera</taxon>
        <taxon>Hemiptera</taxon>
        <taxon>Auchenorrhyncha</taxon>
        <taxon>Membracoidea</taxon>
        <taxon>Cicadellidae</taxon>
        <taxon>Cicadellinae</taxon>
        <taxon>Cicadellini</taxon>
        <taxon>Graphocephala</taxon>
    </lineage>
</organism>
<accession>A0A1B6KEW7</accession>
<dbReference type="AlphaFoldDB" id="A0A1B6KEW7"/>
<feature type="non-terminal residue" evidence="1">
    <location>
        <position position="1"/>
    </location>
</feature>
<feature type="non-terminal residue" evidence="1">
    <location>
        <position position="173"/>
    </location>
</feature>